<dbReference type="Proteomes" id="UP001557470">
    <property type="component" value="Unassembled WGS sequence"/>
</dbReference>
<name>A0ABD0WDA5_UMBPY</name>
<dbReference type="AlphaFoldDB" id="A0ABD0WDA5"/>
<dbReference type="SUPFAM" id="SSF50249">
    <property type="entry name" value="Nucleic acid-binding proteins"/>
    <property type="match status" value="1"/>
</dbReference>
<proteinExistence type="predicted"/>
<feature type="region of interest" description="Disordered" evidence="1">
    <location>
        <begin position="1"/>
        <end position="21"/>
    </location>
</feature>
<dbReference type="EMBL" id="JAGEUA010000008">
    <property type="protein sequence ID" value="KAL0967848.1"/>
    <property type="molecule type" value="Genomic_DNA"/>
</dbReference>
<dbReference type="InterPro" id="IPR012340">
    <property type="entry name" value="NA-bd_OB-fold"/>
</dbReference>
<dbReference type="Gene3D" id="2.40.50.140">
    <property type="entry name" value="Nucleic acid-binding proteins"/>
    <property type="match status" value="1"/>
</dbReference>
<keyword evidence="3" id="KW-1185">Reference proteome</keyword>
<sequence>MAEILGNHVPQSQMEPSSKRQRTELYGYIHHVSPVKSSQSKKPYFTATFQEENEYRKLVVFNNRQHASFKAIETNRSPVKISNPRLAPALHNQQQISVLVNSSTNVDIIQAVSFAHDANTLLTNSQMTLADILASSNQHHQVNVTVFIQAMREEQQKWVPRERKEMDMTKYAVADNTATLHLSTWGNMRLLVNNWYDLENISTRIYNGTVSLTTTPATIAKLTTQPTQAPVTEPIADDTVGFSGEVIGASEKSQHTCPQNHTLTDINTAAQTTSCPSCDQVYKTSKVCQVFTATLTIELPDNTLKTVQLHNKIILTALTSNLATNSSSADIEMHFLHMDAVTIKAEGNNVLSLVPATPPITLLKMPTSPDNSDSDLLSIDLDILST</sequence>
<protein>
    <submittedName>
        <fullName evidence="2">Uncharacterized protein</fullName>
    </submittedName>
</protein>
<comment type="caution">
    <text evidence="2">The sequence shown here is derived from an EMBL/GenBank/DDBJ whole genome shotgun (WGS) entry which is preliminary data.</text>
</comment>
<evidence type="ECO:0000256" key="1">
    <source>
        <dbReference type="SAM" id="MobiDB-lite"/>
    </source>
</evidence>
<evidence type="ECO:0000313" key="2">
    <source>
        <dbReference type="EMBL" id="KAL0967848.1"/>
    </source>
</evidence>
<reference evidence="2 3" key="1">
    <citation type="submission" date="2024-06" db="EMBL/GenBank/DDBJ databases">
        <authorList>
            <person name="Pan Q."/>
            <person name="Wen M."/>
            <person name="Jouanno E."/>
            <person name="Zahm M."/>
            <person name="Klopp C."/>
            <person name="Cabau C."/>
            <person name="Louis A."/>
            <person name="Berthelot C."/>
            <person name="Parey E."/>
            <person name="Roest Crollius H."/>
            <person name="Montfort J."/>
            <person name="Robinson-Rechavi M."/>
            <person name="Bouchez O."/>
            <person name="Lampietro C."/>
            <person name="Lopez Roques C."/>
            <person name="Donnadieu C."/>
            <person name="Postlethwait J."/>
            <person name="Bobe J."/>
            <person name="Verreycken H."/>
            <person name="Guiguen Y."/>
        </authorList>
    </citation>
    <scope>NUCLEOTIDE SEQUENCE [LARGE SCALE GENOMIC DNA]</scope>
    <source>
        <strain evidence="2">Up_M1</strain>
        <tissue evidence="2">Testis</tissue>
    </source>
</reference>
<organism evidence="2 3">
    <name type="scientific">Umbra pygmaea</name>
    <name type="common">Eastern mudminnow</name>
    <dbReference type="NCBI Taxonomy" id="75934"/>
    <lineage>
        <taxon>Eukaryota</taxon>
        <taxon>Metazoa</taxon>
        <taxon>Chordata</taxon>
        <taxon>Craniata</taxon>
        <taxon>Vertebrata</taxon>
        <taxon>Euteleostomi</taxon>
        <taxon>Actinopterygii</taxon>
        <taxon>Neopterygii</taxon>
        <taxon>Teleostei</taxon>
        <taxon>Protacanthopterygii</taxon>
        <taxon>Esociformes</taxon>
        <taxon>Umbridae</taxon>
        <taxon>Umbra</taxon>
    </lineage>
</organism>
<gene>
    <name evidence="2" type="ORF">UPYG_G00258170</name>
</gene>
<evidence type="ECO:0000313" key="3">
    <source>
        <dbReference type="Proteomes" id="UP001557470"/>
    </source>
</evidence>
<accession>A0ABD0WDA5</accession>